<evidence type="ECO:0000256" key="1">
    <source>
        <dbReference type="ARBA" id="ARBA00022614"/>
    </source>
</evidence>
<keyword evidence="2" id="KW-0677">Repeat</keyword>
<evidence type="ECO:0000313" key="3">
    <source>
        <dbReference type="EMBL" id="CAD7426935.1"/>
    </source>
</evidence>
<organism evidence="3">
    <name type="scientific">Timema monikensis</name>
    <dbReference type="NCBI Taxonomy" id="170555"/>
    <lineage>
        <taxon>Eukaryota</taxon>
        <taxon>Metazoa</taxon>
        <taxon>Ecdysozoa</taxon>
        <taxon>Arthropoda</taxon>
        <taxon>Hexapoda</taxon>
        <taxon>Insecta</taxon>
        <taxon>Pterygota</taxon>
        <taxon>Neoptera</taxon>
        <taxon>Polyneoptera</taxon>
        <taxon>Phasmatodea</taxon>
        <taxon>Timematodea</taxon>
        <taxon>Timematoidea</taxon>
        <taxon>Timematidae</taxon>
        <taxon>Timema</taxon>
    </lineage>
</organism>
<dbReference type="PANTHER" id="PTHR45712:SF31">
    <property type="entry name" value="PODOCAN"/>
    <property type="match status" value="1"/>
</dbReference>
<dbReference type="Gene3D" id="3.80.10.10">
    <property type="entry name" value="Ribonuclease Inhibitor"/>
    <property type="match status" value="2"/>
</dbReference>
<accession>A0A7R9E5R0</accession>
<protein>
    <submittedName>
        <fullName evidence="3">Uncharacterized protein</fullName>
    </submittedName>
</protein>
<name>A0A7R9E5R0_9NEOP</name>
<proteinExistence type="predicted"/>
<dbReference type="InterPro" id="IPR003591">
    <property type="entry name" value="Leu-rich_rpt_typical-subtyp"/>
</dbReference>
<dbReference type="SUPFAM" id="SSF52058">
    <property type="entry name" value="L domain-like"/>
    <property type="match status" value="1"/>
</dbReference>
<reference evidence="3" key="1">
    <citation type="submission" date="2020-11" db="EMBL/GenBank/DDBJ databases">
        <authorList>
            <person name="Tran Van P."/>
        </authorList>
    </citation>
    <scope>NUCLEOTIDE SEQUENCE</scope>
</reference>
<dbReference type="EMBL" id="OB793313">
    <property type="protein sequence ID" value="CAD7426935.1"/>
    <property type="molecule type" value="Genomic_DNA"/>
</dbReference>
<dbReference type="InterPro" id="IPR050333">
    <property type="entry name" value="SLRP"/>
</dbReference>
<keyword evidence="1" id="KW-0433">Leucine-rich repeat</keyword>
<dbReference type="AlphaFoldDB" id="A0A7R9E5R0"/>
<sequence>MEITPTVLLINVAVPTNEKVGDYVQSNSSKENCLEQSARRRYMCSHSDLTKVLAGLQAVGGAVSRPVDELILENNYLPSLPGGAFSSLRVSRLMLRDNGLERVASSWLAGLEDSLLELFVVEPKLRSLPVDCLEQLRGLEAITIQGGAMKRIPRLSGLRRLRYVQIKSPSLVELSPHGFKSLPDLEQLHVVHSPHLTRLEAGLFQDMNRLRLVNISHCGLTWLHPRAMARLPVLTELALRGNRLMDAGMVSRSVRDLPALSTLRLDDNLIERLGEASFVDLPALREVHITGNRILDIHRGAFHRYRGDRCSQKQRAGLDLSYNDLQRLDARLLANLPSLRRLDVSGNVLSMVDPATFLPTPALEHVNLSGNALTSFHPATFRHLLNLYELDLGWNRMREIVPGLPRGIEYLHMARNQVRDRVPSHGSQPGER</sequence>
<evidence type="ECO:0000256" key="2">
    <source>
        <dbReference type="ARBA" id="ARBA00022737"/>
    </source>
</evidence>
<dbReference type="SMART" id="SM00369">
    <property type="entry name" value="LRR_TYP"/>
    <property type="match status" value="8"/>
</dbReference>
<gene>
    <name evidence="3" type="ORF">TMSB3V08_LOCUS3803</name>
</gene>
<dbReference type="InterPro" id="IPR001611">
    <property type="entry name" value="Leu-rich_rpt"/>
</dbReference>
<dbReference type="Pfam" id="PF13855">
    <property type="entry name" value="LRR_8"/>
    <property type="match status" value="3"/>
</dbReference>
<dbReference type="GO" id="GO:0005615">
    <property type="term" value="C:extracellular space"/>
    <property type="evidence" value="ECO:0007669"/>
    <property type="project" value="TreeGrafter"/>
</dbReference>
<dbReference type="InterPro" id="IPR032675">
    <property type="entry name" value="LRR_dom_sf"/>
</dbReference>
<dbReference type="PANTHER" id="PTHR45712">
    <property type="entry name" value="AGAP008170-PA"/>
    <property type="match status" value="1"/>
</dbReference>